<organism evidence="3 4">
    <name type="scientific">Kocuria soli</name>
    <dbReference type="NCBI Taxonomy" id="2485125"/>
    <lineage>
        <taxon>Bacteria</taxon>
        <taxon>Bacillati</taxon>
        <taxon>Actinomycetota</taxon>
        <taxon>Actinomycetes</taxon>
        <taxon>Micrococcales</taxon>
        <taxon>Micrococcaceae</taxon>
        <taxon>Kocuria</taxon>
    </lineage>
</organism>
<comment type="caution">
    <text evidence="3">The sequence shown here is derived from an EMBL/GenBank/DDBJ whole genome shotgun (WGS) entry which is preliminary data.</text>
</comment>
<keyword evidence="4" id="KW-1185">Reference proteome</keyword>
<feature type="transmembrane region" description="Helical" evidence="2">
    <location>
        <begin position="73"/>
        <end position="97"/>
    </location>
</feature>
<feature type="transmembrane region" description="Helical" evidence="2">
    <location>
        <begin position="198"/>
        <end position="225"/>
    </location>
</feature>
<evidence type="ECO:0000313" key="4">
    <source>
        <dbReference type="Proteomes" id="UP000270616"/>
    </source>
</evidence>
<protein>
    <submittedName>
        <fullName evidence="3">Uncharacterized protein</fullName>
    </submittedName>
</protein>
<proteinExistence type="predicted"/>
<feature type="compositionally biased region" description="Low complexity" evidence="1">
    <location>
        <begin position="8"/>
        <end position="17"/>
    </location>
</feature>
<evidence type="ECO:0000256" key="1">
    <source>
        <dbReference type="SAM" id="MobiDB-lite"/>
    </source>
</evidence>
<dbReference type="OrthoDB" id="3259952at2"/>
<sequence length="242" mass="25223">MTHHHPSHQSGSSGYQGAPQYVRPPAYDRSAYHTPGSSYGPSAPANGTPPYASAGGPNGSWPAQGPVKGSPPLWVGILALALSPVLAVGGIILSLVFGSQELDRELAAAQPGVTEELDASTMHTLYAPAGESVVASDCQVYGPEYDPIYVSDSYSTSTEERAGESYQEIGEFTTTDAGRYRVSCEGSSDLLAIEGNGYVWIGLGSLFSVLGAGVLGVLGVVLIVVNRISASQRRQSAWGGRY</sequence>
<keyword evidence="2" id="KW-1133">Transmembrane helix</keyword>
<feature type="region of interest" description="Disordered" evidence="1">
    <location>
        <begin position="1"/>
        <end position="64"/>
    </location>
</feature>
<dbReference type="AlphaFoldDB" id="A0A3N4A0V0"/>
<dbReference type="EMBL" id="RKMF01000001">
    <property type="protein sequence ID" value="ROZ65724.1"/>
    <property type="molecule type" value="Genomic_DNA"/>
</dbReference>
<accession>A0A3N4A0V0</accession>
<keyword evidence="2" id="KW-0472">Membrane</keyword>
<evidence type="ECO:0000313" key="3">
    <source>
        <dbReference type="EMBL" id="ROZ65724.1"/>
    </source>
</evidence>
<reference evidence="3 4" key="1">
    <citation type="submission" date="2018-10" db="EMBL/GenBank/DDBJ databases">
        <title>Kocuria sp. M5W7-7, whole genome shotgun sequence.</title>
        <authorList>
            <person name="Tuo L."/>
        </authorList>
    </citation>
    <scope>NUCLEOTIDE SEQUENCE [LARGE SCALE GENOMIC DNA]</scope>
    <source>
        <strain evidence="3 4">M5W7-7</strain>
    </source>
</reference>
<evidence type="ECO:0000256" key="2">
    <source>
        <dbReference type="SAM" id="Phobius"/>
    </source>
</evidence>
<keyword evidence="2" id="KW-0812">Transmembrane</keyword>
<gene>
    <name evidence="3" type="ORF">EDL96_01170</name>
</gene>
<dbReference type="Proteomes" id="UP000270616">
    <property type="component" value="Unassembled WGS sequence"/>
</dbReference>
<dbReference type="RefSeq" id="WP_123823616.1">
    <property type="nucleotide sequence ID" value="NZ_RKMF01000001.1"/>
</dbReference>
<name>A0A3N4A0V0_9MICC</name>